<name>A0A918WAJ5_9GAMM</name>
<keyword evidence="1" id="KW-1133">Transmembrane helix</keyword>
<dbReference type="EMBL" id="BMYD01000004">
    <property type="protein sequence ID" value="GHA85608.1"/>
    <property type="molecule type" value="Genomic_DNA"/>
</dbReference>
<organism evidence="3 4">
    <name type="scientific">Cognatilysobacter bugurensis</name>
    <dbReference type="NCBI Taxonomy" id="543356"/>
    <lineage>
        <taxon>Bacteria</taxon>
        <taxon>Pseudomonadati</taxon>
        <taxon>Pseudomonadota</taxon>
        <taxon>Gammaproteobacteria</taxon>
        <taxon>Lysobacterales</taxon>
        <taxon>Lysobacteraceae</taxon>
        <taxon>Cognatilysobacter</taxon>
    </lineage>
</organism>
<keyword evidence="4" id="KW-1185">Reference proteome</keyword>
<feature type="transmembrane region" description="Helical" evidence="1">
    <location>
        <begin position="7"/>
        <end position="23"/>
    </location>
</feature>
<dbReference type="Gene3D" id="1.10.3730.20">
    <property type="match status" value="1"/>
</dbReference>
<sequence>MTLSTPVLFAAYTVFSVAGMLIVKRVAPALKSAWASGESVIQPALLVGTGAGLYVLGFSLWMIILARTPLTVAYPVAVGLTMVFSFVGAVVVLGESLSWQAILGSLLVFAGIALLARA</sequence>
<reference evidence="3" key="2">
    <citation type="submission" date="2020-09" db="EMBL/GenBank/DDBJ databases">
        <authorList>
            <person name="Sun Q."/>
            <person name="Kim S."/>
        </authorList>
    </citation>
    <scope>NUCLEOTIDE SEQUENCE</scope>
    <source>
        <strain evidence="3">KCTC 23077</strain>
    </source>
</reference>
<dbReference type="Proteomes" id="UP000646426">
    <property type="component" value="Unassembled WGS sequence"/>
</dbReference>
<feature type="transmembrane region" description="Helical" evidence="1">
    <location>
        <begin position="99"/>
        <end position="116"/>
    </location>
</feature>
<keyword evidence="1" id="KW-0812">Transmembrane</keyword>
<keyword evidence="1" id="KW-0472">Membrane</keyword>
<evidence type="ECO:0000313" key="3">
    <source>
        <dbReference type="EMBL" id="GHA85608.1"/>
    </source>
</evidence>
<feature type="transmembrane region" description="Helical" evidence="1">
    <location>
        <begin position="72"/>
        <end position="93"/>
    </location>
</feature>
<reference evidence="3" key="1">
    <citation type="journal article" date="2014" name="Int. J. Syst. Evol. Microbiol.">
        <title>Complete genome sequence of Corynebacterium casei LMG S-19264T (=DSM 44701T), isolated from a smear-ripened cheese.</title>
        <authorList>
            <consortium name="US DOE Joint Genome Institute (JGI-PGF)"/>
            <person name="Walter F."/>
            <person name="Albersmeier A."/>
            <person name="Kalinowski J."/>
            <person name="Ruckert C."/>
        </authorList>
    </citation>
    <scope>NUCLEOTIDE SEQUENCE</scope>
    <source>
        <strain evidence="3">KCTC 23077</strain>
    </source>
</reference>
<evidence type="ECO:0000256" key="1">
    <source>
        <dbReference type="SAM" id="Phobius"/>
    </source>
</evidence>
<protein>
    <recommendedName>
        <fullName evidence="2">EamA domain-containing protein</fullName>
    </recommendedName>
</protein>
<dbReference type="Pfam" id="PF00892">
    <property type="entry name" value="EamA"/>
    <property type="match status" value="1"/>
</dbReference>
<comment type="caution">
    <text evidence="3">The sequence shown here is derived from an EMBL/GenBank/DDBJ whole genome shotgun (WGS) entry which is preliminary data.</text>
</comment>
<dbReference type="InterPro" id="IPR000620">
    <property type="entry name" value="EamA_dom"/>
</dbReference>
<proteinExistence type="predicted"/>
<feature type="domain" description="EamA" evidence="2">
    <location>
        <begin position="9"/>
        <end position="116"/>
    </location>
</feature>
<gene>
    <name evidence="3" type="ORF">GCM10007067_24570</name>
</gene>
<dbReference type="InterPro" id="IPR037185">
    <property type="entry name" value="EmrE-like"/>
</dbReference>
<evidence type="ECO:0000259" key="2">
    <source>
        <dbReference type="Pfam" id="PF00892"/>
    </source>
</evidence>
<feature type="transmembrane region" description="Helical" evidence="1">
    <location>
        <begin position="43"/>
        <end position="65"/>
    </location>
</feature>
<accession>A0A918WAJ5</accession>
<dbReference type="SUPFAM" id="SSF103481">
    <property type="entry name" value="Multidrug resistance efflux transporter EmrE"/>
    <property type="match status" value="1"/>
</dbReference>
<dbReference type="RefSeq" id="WP_189456958.1">
    <property type="nucleotide sequence ID" value="NZ_BMYD01000004.1"/>
</dbReference>
<dbReference type="GO" id="GO:0016020">
    <property type="term" value="C:membrane"/>
    <property type="evidence" value="ECO:0007669"/>
    <property type="project" value="InterPro"/>
</dbReference>
<evidence type="ECO:0000313" key="4">
    <source>
        <dbReference type="Proteomes" id="UP000646426"/>
    </source>
</evidence>
<dbReference type="AlphaFoldDB" id="A0A918WAJ5"/>